<name>A0A5H8XAU1_SALET</name>
<dbReference type="EMBL" id="DAAGLP010000027">
    <property type="protein sequence ID" value="HAB3566066.1"/>
    <property type="molecule type" value="Genomic_DNA"/>
</dbReference>
<proteinExistence type="predicted"/>
<reference evidence="1" key="2">
    <citation type="submission" date="2019-06" db="EMBL/GenBank/DDBJ databases">
        <authorList>
            <consortium name="NCBI Pathogen Detection Project"/>
        </authorList>
    </citation>
    <scope>NUCLEOTIDE SEQUENCE</scope>
    <source>
        <strain evidence="1">Salmonella enterica</strain>
    </source>
</reference>
<evidence type="ECO:0000313" key="1">
    <source>
        <dbReference type="EMBL" id="HAB3566066.1"/>
    </source>
</evidence>
<dbReference type="AlphaFoldDB" id="A0A5H8XAU1"/>
<sequence length="95" mass="11020">MSRFTVRVELHNNQPDDYEELHEKMLSAGFIKTITADNSGKTYKLPDAEYNYSSDESKDEVAKKAFEIAKTVRRFPSVLVTQSAGRYWINLRNEE</sequence>
<protein>
    <submittedName>
        <fullName evidence="1">Type V toxin-antitoxin system endoribonuclease antitoxin GhoS</fullName>
    </submittedName>
</protein>
<reference evidence="1" key="1">
    <citation type="journal article" date="2018" name="Genome Biol.">
        <title>SKESA: strategic k-mer extension for scrupulous assemblies.</title>
        <authorList>
            <person name="Souvorov A."/>
            <person name="Agarwala R."/>
            <person name="Lipman D.J."/>
        </authorList>
    </citation>
    <scope>NUCLEOTIDE SEQUENCE</scope>
    <source>
        <strain evidence="1">Salmonella enterica</strain>
    </source>
</reference>
<organism evidence="1">
    <name type="scientific">Salmonella enterica subsp. enterica serovar Heidelberg</name>
    <dbReference type="NCBI Taxonomy" id="611"/>
    <lineage>
        <taxon>Bacteria</taxon>
        <taxon>Pseudomonadati</taxon>
        <taxon>Pseudomonadota</taxon>
        <taxon>Gammaproteobacteria</taxon>
        <taxon>Enterobacterales</taxon>
        <taxon>Enterobacteriaceae</taxon>
        <taxon>Salmonella</taxon>
    </lineage>
</organism>
<dbReference type="Pfam" id="PF11080">
    <property type="entry name" value="GhoS"/>
    <property type="match status" value="1"/>
</dbReference>
<dbReference type="GO" id="GO:0004521">
    <property type="term" value="F:RNA endonuclease activity"/>
    <property type="evidence" value="ECO:0007669"/>
    <property type="project" value="InterPro"/>
</dbReference>
<dbReference type="InterPro" id="IPR022597">
    <property type="entry name" value="GhoS"/>
</dbReference>
<gene>
    <name evidence="1" type="primary">ghoS</name>
    <name evidence="1" type="ORF">GJE36_22870</name>
</gene>
<accession>A0A5H8XAU1</accession>
<dbReference type="RefSeq" id="WP_094790197.1">
    <property type="nucleotide sequence ID" value="NZ_JAGEOP010000025.1"/>
</dbReference>
<comment type="caution">
    <text evidence="1">The sequence shown here is derived from an EMBL/GenBank/DDBJ whole genome shotgun (WGS) entry which is preliminary data.</text>
</comment>